<proteinExistence type="predicted"/>
<dbReference type="EMBL" id="JAZHRV010000001">
    <property type="protein sequence ID" value="MEH2555807.1"/>
    <property type="molecule type" value="Genomic_DNA"/>
</dbReference>
<reference evidence="2 3" key="1">
    <citation type="submission" date="2024-02" db="EMBL/GenBank/DDBJ databases">
        <title>Adaptive strategies in a cosmopolitan and abundant soil bacterium.</title>
        <authorList>
            <person name="Carini P."/>
        </authorList>
    </citation>
    <scope>NUCLEOTIDE SEQUENCE [LARGE SCALE GENOMIC DNA]</scope>
    <source>
        <strain evidence="2 3">AZCC 1608</strain>
    </source>
</reference>
<accession>A0ABU8BB87</accession>
<sequence>MALHRDIFWIGRQWAVTGHGMQLIDQRLMGAFDIEVARLWDDDLIARTRAKEWLNAADFDKGLAVARTRHPHLQAGSMSVVAPQVPATEPIAPPPAAKPEVPKFEAPKLERPAPVQPSHPAEPQVLESPPPVAIEPPKQESPDLQMKIDGGARFARPWRVWMKKT</sequence>
<comment type="caution">
    <text evidence="2">The sequence shown here is derived from an EMBL/GenBank/DDBJ whole genome shotgun (WGS) entry which is preliminary data.</text>
</comment>
<feature type="compositionally biased region" description="Basic and acidic residues" evidence="1">
    <location>
        <begin position="100"/>
        <end position="111"/>
    </location>
</feature>
<name>A0ABU8BB87_9BRAD</name>
<dbReference type="Proteomes" id="UP001364224">
    <property type="component" value="Unassembled WGS sequence"/>
</dbReference>
<feature type="region of interest" description="Disordered" evidence="1">
    <location>
        <begin position="86"/>
        <end position="145"/>
    </location>
</feature>
<keyword evidence="3" id="KW-1185">Reference proteome</keyword>
<organism evidence="2 3">
    <name type="scientific">Bradyrhizobium algeriense</name>
    <dbReference type="NCBI Taxonomy" id="634784"/>
    <lineage>
        <taxon>Bacteria</taxon>
        <taxon>Pseudomonadati</taxon>
        <taxon>Pseudomonadota</taxon>
        <taxon>Alphaproteobacteria</taxon>
        <taxon>Hyphomicrobiales</taxon>
        <taxon>Nitrobacteraceae</taxon>
        <taxon>Bradyrhizobium</taxon>
    </lineage>
</organism>
<evidence type="ECO:0000313" key="3">
    <source>
        <dbReference type="Proteomes" id="UP001364224"/>
    </source>
</evidence>
<protein>
    <submittedName>
        <fullName evidence="2">Uncharacterized protein</fullName>
    </submittedName>
</protein>
<dbReference type="RefSeq" id="WP_417021149.1">
    <property type="nucleotide sequence ID" value="NZ_JAZHRV010000001.1"/>
</dbReference>
<evidence type="ECO:0000256" key="1">
    <source>
        <dbReference type="SAM" id="MobiDB-lite"/>
    </source>
</evidence>
<gene>
    <name evidence="2" type="ORF">V1286_003336</name>
</gene>
<evidence type="ECO:0000313" key="2">
    <source>
        <dbReference type="EMBL" id="MEH2555807.1"/>
    </source>
</evidence>